<evidence type="ECO:0000313" key="2">
    <source>
        <dbReference type="Proteomes" id="UP001370758"/>
    </source>
</evidence>
<accession>A0AAV9WG37</accession>
<evidence type="ECO:0000313" key="1">
    <source>
        <dbReference type="EMBL" id="KAK6507798.1"/>
    </source>
</evidence>
<dbReference type="EMBL" id="JAVHJL010000003">
    <property type="protein sequence ID" value="KAK6507798.1"/>
    <property type="molecule type" value="Genomic_DNA"/>
</dbReference>
<organism evidence="1 2">
    <name type="scientific">Arthrobotrys musiformis</name>
    <dbReference type="NCBI Taxonomy" id="47236"/>
    <lineage>
        <taxon>Eukaryota</taxon>
        <taxon>Fungi</taxon>
        <taxon>Dikarya</taxon>
        <taxon>Ascomycota</taxon>
        <taxon>Pezizomycotina</taxon>
        <taxon>Orbiliomycetes</taxon>
        <taxon>Orbiliales</taxon>
        <taxon>Orbiliaceae</taxon>
        <taxon>Arthrobotrys</taxon>
    </lineage>
</organism>
<gene>
    <name evidence="1" type="ORF">TWF481_006220</name>
</gene>
<dbReference type="Proteomes" id="UP001370758">
    <property type="component" value="Unassembled WGS sequence"/>
</dbReference>
<sequence length="341" mass="39434">MAPSIFPNEIYTIIFEFQDIIYHYWRTRYVLVRASKIREFLRCKVSAPQDFRFPFVEVFWDKATKDEEAFGDLFIKGRVQSIFPSPAGRDLSFILSHESSTVGIPFLPTYFDQPGPHIKYIQPHGGEIQLHGILYLHSRYSWLQSITNLQVTGPYIDTTNPLDTHRSPCPRCMLRTVFEFCPKITTICIINTDAEVNECHTEVPLPPPSTRTIELRAITIADELPYLLQATDLSTLILHFRETDKISNYARFEEAARGVFCYSAMVDSLMDINGSLLLKLWSNYSLVGGQPSSMQESSEETKSTELLQKYNFPYTPYYDEDEEIWEDEPEFVYHGGSSYFE</sequence>
<comment type="caution">
    <text evidence="1">The sequence shown here is derived from an EMBL/GenBank/DDBJ whole genome shotgun (WGS) entry which is preliminary data.</text>
</comment>
<reference evidence="1 2" key="1">
    <citation type="submission" date="2023-08" db="EMBL/GenBank/DDBJ databases">
        <authorList>
            <person name="Palmer J.M."/>
        </authorList>
    </citation>
    <scope>NUCLEOTIDE SEQUENCE [LARGE SCALE GENOMIC DNA]</scope>
    <source>
        <strain evidence="1 2">TWF481</strain>
    </source>
</reference>
<protein>
    <recommendedName>
        <fullName evidence="3">F-box domain-containing protein</fullName>
    </recommendedName>
</protein>
<evidence type="ECO:0008006" key="3">
    <source>
        <dbReference type="Google" id="ProtNLM"/>
    </source>
</evidence>
<name>A0AAV9WG37_9PEZI</name>
<proteinExistence type="predicted"/>
<keyword evidence="2" id="KW-1185">Reference proteome</keyword>
<dbReference type="AlphaFoldDB" id="A0AAV9WG37"/>